<dbReference type="EMBL" id="CP072793">
    <property type="protein sequence ID" value="QTR53222.1"/>
    <property type="molecule type" value="Genomic_DNA"/>
</dbReference>
<name>A0A975F8M1_9GAMM</name>
<reference evidence="2" key="1">
    <citation type="submission" date="2021-04" db="EMBL/GenBank/DDBJ databases">
        <title>Genomics, taxonomy and metabolism of representatives of sulfur bacteria of the genus Thiothrix: Thiothrix fructosivorans QT, Thiothrix unzii A1T and three new species, Thiothrix subterranea sp. nov., Thiothrix litoralis sp. nov. and 'Candidatus Thiothrix anitrata' sp. nov.</title>
        <authorList>
            <person name="Ravin N.V."/>
            <person name="Smolyakov D."/>
            <person name="Rudenko T.S."/>
            <person name="Mardanov A.V."/>
            <person name="Beletsky A.V."/>
            <person name="Markov N.D."/>
            <person name="Fomenkov A.I."/>
            <person name="Roberts R.J."/>
            <person name="Karnachuk O.V."/>
            <person name="Novikov A."/>
            <person name="Grabovich M.Y."/>
        </authorList>
    </citation>
    <scope>NUCLEOTIDE SEQUENCE</scope>
    <source>
        <strain evidence="2">A1</strain>
    </source>
</reference>
<keyword evidence="1" id="KW-1133">Transmembrane helix</keyword>
<evidence type="ECO:0000313" key="2">
    <source>
        <dbReference type="EMBL" id="QTR53222.1"/>
    </source>
</evidence>
<dbReference type="KEGG" id="tun:J9260_16200"/>
<gene>
    <name evidence="2" type="ORF">J9260_16200</name>
</gene>
<feature type="transmembrane region" description="Helical" evidence="1">
    <location>
        <begin position="52"/>
        <end position="71"/>
    </location>
</feature>
<accession>A0A975F8M1</accession>
<proteinExistence type="predicted"/>
<evidence type="ECO:0008006" key="4">
    <source>
        <dbReference type="Google" id="ProtNLM"/>
    </source>
</evidence>
<keyword evidence="1" id="KW-0812">Transmembrane</keyword>
<sequence length="154" mass="17740">MQTEEKSVEPHDVLNVFSAIVKDNRQAMAEFNQAMQRREELSIRIGRRTTQILRYGVIGMLLINGILFFLVQSLSRHIHDMSNNIQTISTNVTEMERSFKLVNQQMGVMNQSIGTMQASTQYINYHLGIMTGQVGMMSQDVDKMSSPMRFFPFR</sequence>
<organism evidence="2 3">
    <name type="scientific">Thiothrix unzii</name>
    <dbReference type="NCBI Taxonomy" id="111769"/>
    <lineage>
        <taxon>Bacteria</taxon>
        <taxon>Pseudomonadati</taxon>
        <taxon>Pseudomonadota</taxon>
        <taxon>Gammaproteobacteria</taxon>
        <taxon>Thiotrichales</taxon>
        <taxon>Thiotrichaceae</taxon>
        <taxon>Thiothrix</taxon>
    </lineage>
</organism>
<protein>
    <recommendedName>
        <fullName evidence="4">Translation initiation factor 2</fullName>
    </recommendedName>
</protein>
<evidence type="ECO:0000313" key="3">
    <source>
        <dbReference type="Proteomes" id="UP000672009"/>
    </source>
</evidence>
<evidence type="ECO:0000256" key="1">
    <source>
        <dbReference type="SAM" id="Phobius"/>
    </source>
</evidence>
<dbReference type="Proteomes" id="UP000672009">
    <property type="component" value="Chromosome"/>
</dbReference>
<keyword evidence="1" id="KW-0472">Membrane</keyword>
<keyword evidence="3" id="KW-1185">Reference proteome</keyword>
<dbReference type="RefSeq" id="WP_210218748.1">
    <property type="nucleotide sequence ID" value="NZ_CP072793.1"/>
</dbReference>
<dbReference type="AlphaFoldDB" id="A0A975F8M1"/>